<dbReference type="InterPro" id="IPR005135">
    <property type="entry name" value="Endo/exonuclease/phosphatase"/>
</dbReference>
<gene>
    <name evidence="2" type="ORF">GCM10011273_07870</name>
</gene>
<reference evidence="2" key="2">
    <citation type="submission" date="2020-09" db="EMBL/GenBank/DDBJ databases">
        <authorList>
            <person name="Sun Q."/>
            <person name="Kim S."/>
        </authorList>
    </citation>
    <scope>NUCLEOTIDE SEQUENCE</scope>
    <source>
        <strain evidence="2">KCTC 32296</strain>
    </source>
</reference>
<dbReference type="Proteomes" id="UP000662572">
    <property type="component" value="Unassembled WGS sequence"/>
</dbReference>
<dbReference type="Pfam" id="PF03372">
    <property type="entry name" value="Exo_endo_phos"/>
    <property type="match status" value="1"/>
</dbReference>
<sequence length="248" mass="28082">MKILFSNLGYATGISGSLYHHVTRAYRHLYQAPAQQRRVLAQFRQIMEAERPDLCCLVEVDRGSLHSGFFNQIKALQCAQYDTFDIADKYGEGSPFSRLPFHDGKSNGFLARTAYPFSRLYFRHGTKRLIYRIEMDEGLTVLFAHFSLKPVVRQNQFEEITELVAGIGGEVIVLGDFNTLGGLGELDSLLAGDRLRLLNRRDEATFTFHQWQHTLDLCLYTPGLEARLGLAIIPQPFSDHAGLLVNID</sequence>
<proteinExistence type="predicted"/>
<accession>A0A918UPK9</accession>
<organism evidence="2 3">
    <name type="scientific">Asticcacaulis endophyticus</name>
    <dbReference type="NCBI Taxonomy" id="1395890"/>
    <lineage>
        <taxon>Bacteria</taxon>
        <taxon>Pseudomonadati</taxon>
        <taxon>Pseudomonadota</taxon>
        <taxon>Alphaproteobacteria</taxon>
        <taxon>Caulobacterales</taxon>
        <taxon>Caulobacteraceae</taxon>
        <taxon>Asticcacaulis</taxon>
    </lineage>
</organism>
<comment type="caution">
    <text evidence="2">The sequence shown here is derived from an EMBL/GenBank/DDBJ whole genome shotgun (WGS) entry which is preliminary data.</text>
</comment>
<dbReference type="InterPro" id="IPR036691">
    <property type="entry name" value="Endo/exonu/phosph_ase_sf"/>
</dbReference>
<evidence type="ECO:0000259" key="1">
    <source>
        <dbReference type="Pfam" id="PF03372"/>
    </source>
</evidence>
<evidence type="ECO:0000313" key="3">
    <source>
        <dbReference type="Proteomes" id="UP000662572"/>
    </source>
</evidence>
<dbReference type="AlphaFoldDB" id="A0A918UPK9"/>
<dbReference type="SUPFAM" id="SSF56219">
    <property type="entry name" value="DNase I-like"/>
    <property type="match status" value="1"/>
</dbReference>
<protein>
    <recommendedName>
        <fullName evidence="1">Endonuclease/exonuclease/phosphatase domain-containing protein</fullName>
    </recommendedName>
</protein>
<keyword evidence="3" id="KW-1185">Reference proteome</keyword>
<dbReference type="GO" id="GO:0003824">
    <property type="term" value="F:catalytic activity"/>
    <property type="evidence" value="ECO:0007669"/>
    <property type="project" value="InterPro"/>
</dbReference>
<evidence type="ECO:0000313" key="2">
    <source>
        <dbReference type="EMBL" id="GGZ24987.1"/>
    </source>
</evidence>
<name>A0A918UPK9_9CAUL</name>
<dbReference type="Gene3D" id="3.60.10.10">
    <property type="entry name" value="Endonuclease/exonuclease/phosphatase"/>
    <property type="match status" value="1"/>
</dbReference>
<dbReference type="RefSeq" id="WP_189485047.1">
    <property type="nucleotide sequence ID" value="NZ_BMZB01000001.1"/>
</dbReference>
<dbReference type="EMBL" id="BMZB01000001">
    <property type="protein sequence ID" value="GGZ24987.1"/>
    <property type="molecule type" value="Genomic_DNA"/>
</dbReference>
<feature type="domain" description="Endonuclease/exonuclease/phosphatase" evidence="1">
    <location>
        <begin position="37"/>
        <end position="240"/>
    </location>
</feature>
<reference evidence="2" key="1">
    <citation type="journal article" date="2014" name="Int. J. Syst. Evol. Microbiol.">
        <title>Complete genome sequence of Corynebacterium casei LMG S-19264T (=DSM 44701T), isolated from a smear-ripened cheese.</title>
        <authorList>
            <consortium name="US DOE Joint Genome Institute (JGI-PGF)"/>
            <person name="Walter F."/>
            <person name="Albersmeier A."/>
            <person name="Kalinowski J."/>
            <person name="Ruckert C."/>
        </authorList>
    </citation>
    <scope>NUCLEOTIDE SEQUENCE</scope>
    <source>
        <strain evidence="2">KCTC 32296</strain>
    </source>
</reference>